<dbReference type="EMBL" id="JACGCI010000050">
    <property type="protein sequence ID" value="KAF6751444.1"/>
    <property type="molecule type" value="Genomic_DNA"/>
</dbReference>
<organism evidence="1 2">
    <name type="scientific">Ephemerocybe angulata</name>
    <dbReference type="NCBI Taxonomy" id="980116"/>
    <lineage>
        <taxon>Eukaryota</taxon>
        <taxon>Fungi</taxon>
        <taxon>Dikarya</taxon>
        <taxon>Basidiomycota</taxon>
        <taxon>Agaricomycotina</taxon>
        <taxon>Agaricomycetes</taxon>
        <taxon>Agaricomycetidae</taxon>
        <taxon>Agaricales</taxon>
        <taxon>Agaricineae</taxon>
        <taxon>Psathyrellaceae</taxon>
        <taxon>Ephemerocybe</taxon>
    </lineage>
</organism>
<evidence type="ECO:0000313" key="2">
    <source>
        <dbReference type="Proteomes" id="UP000521943"/>
    </source>
</evidence>
<dbReference type="Proteomes" id="UP000521943">
    <property type="component" value="Unassembled WGS sequence"/>
</dbReference>
<protein>
    <submittedName>
        <fullName evidence="1">Uncharacterized protein</fullName>
    </submittedName>
</protein>
<reference evidence="1 2" key="1">
    <citation type="submission" date="2020-07" db="EMBL/GenBank/DDBJ databases">
        <title>Comparative genomics of pyrophilous fungi reveals a link between fire events and developmental genes.</title>
        <authorList>
            <consortium name="DOE Joint Genome Institute"/>
            <person name="Steindorff A.S."/>
            <person name="Carver A."/>
            <person name="Calhoun S."/>
            <person name="Stillman K."/>
            <person name="Liu H."/>
            <person name="Lipzen A."/>
            <person name="Pangilinan J."/>
            <person name="Labutti K."/>
            <person name="Bruns T.D."/>
            <person name="Grigoriev I.V."/>
        </authorList>
    </citation>
    <scope>NUCLEOTIDE SEQUENCE [LARGE SCALE GENOMIC DNA]</scope>
    <source>
        <strain evidence="1 2">CBS 144469</strain>
    </source>
</reference>
<comment type="caution">
    <text evidence="1">The sequence shown here is derived from an EMBL/GenBank/DDBJ whole genome shotgun (WGS) entry which is preliminary data.</text>
</comment>
<evidence type="ECO:0000313" key="1">
    <source>
        <dbReference type="EMBL" id="KAF6751444.1"/>
    </source>
</evidence>
<proteinExistence type="predicted"/>
<name>A0A8H6M339_9AGAR</name>
<sequence>MSEISVRLFKRILRVRESKRQHWRQNIPILAPVQLKSVEYQDGKFRHRRSRNEVAMWSCPARTSEGSSAWIFSTGGRENSRLELVARGGLRAAIDGEGRPASNQQSRVGGIIAVTRGGRSYWSDIKMWTTPNVLYHGIQRDDKTPWHFGARGRAEADPIHRLTIIAKHLRHLPDQAYIGSRELESVHGQTTSACKVLEEVVVVYSSHLGFGGRSAGKCVAMAVLGCGRNSGE</sequence>
<keyword evidence="2" id="KW-1185">Reference proteome</keyword>
<accession>A0A8H6M339</accession>
<gene>
    <name evidence="1" type="ORF">DFP72DRAFT_850870</name>
</gene>
<dbReference type="AlphaFoldDB" id="A0A8H6M339"/>